<evidence type="ECO:0000256" key="8">
    <source>
        <dbReference type="ARBA" id="ARBA00022741"/>
    </source>
</evidence>
<evidence type="ECO:0000256" key="5">
    <source>
        <dbReference type="ARBA" id="ARBA00022553"/>
    </source>
</evidence>
<dbReference type="EMBL" id="JRFU01000121">
    <property type="protein sequence ID" value="PWE86240.1"/>
    <property type="molecule type" value="Genomic_DNA"/>
</dbReference>
<evidence type="ECO:0000256" key="7">
    <source>
        <dbReference type="ARBA" id="ARBA00022692"/>
    </source>
</evidence>
<dbReference type="PANTHER" id="PTHR45528:SF1">
    <property type="entry name" value="SENSOR HISTIDINE KINASE CPXA"/>
    <property type="match status" value="1"/>
</dbReference>
<feature type="transmembrane region" description="Helical" evidence="14">
    <location>
        <begin position="172"/>
        <end position="195"/>
    </location>
</feature>
<keyword evidence="8" id="KW-0547">Nucleotide-binding</keyword>
<dbReference type="InterPro" id="IPR005467">
    <property type="entry name" value="His_kinase_dom"/>
</dbReference>
<evidence type="ECO:0000256" key="14">
    <source>
        <dbReference type="SAM" id="Phobius"/>
    </source>
</evidence>
<keyword evidence="13 14" id="KW-0472">Membrane</keyword>
<evidence type="ECO:0000256" key="13">
    <source>
        <dbReference type="ARBA" id="ARBA00023136"/>
    </source>
</evidence>
<dbReference type="Gene3D" id="6.10.340.10">
    <property type="match status" value="1"/>
</dbReference>
<dbReference type="CDD" id="cd00075">
    <property type="entry name" value="HATPase"/>
    <property type="match status" value="1"/>
</dbReference>
<keyword evidence="12" id="KW-0902">Two-component regulatory system</keyword>
<keyword evidence="7 14" id="KW-0812">Transmembrane</keyword>
<evidence type="ECO:0000256" key="2">
    <source>
        <dbReference type="ARBA" id="ARBA00004651"/>
    </source>
</evidence>
<evidence type="ECO:0000256" key="3">
    <source>
        <dbReference type="ARBA" id="ARBA00012438"/>
    </source>
</evidence>
<dbReference type="CDD" id="cd06225">
    <property type="entry name" value="HAMP"/>
    <property type="match status" value="1"/>
</dbReference>
<dbReference type="Proteomes" id="UP000245288">
    <property type="component" value="Unassembled WGS sequence"/>
</dbReference>
<dbReference type="Pfam" id="PF00512">
    <property type="entry name" value="HisKA"/>
    <property type="match status" value="1"/>
</dbReference>
<keyword evidence="10" id="KW-0067">ATP-binding</keyword>
<dbReference type="CDD" id="cd00082">
    <property type="entry name" value="HisKA"/>
    <property type="match status" value="1"/>
</dbReference>
<dbReference type="PROSITE" id="PS50885">
    <property type="entry name" value="HAMP"/>
    <property type="match status" value="1"/>
</dbReference>
<keyword evidence="18" id="KW-1185">Reference proteome</keyword>
<dbReference type="Gene3D" id="1.10.287.130">
    <property type="match status" value="1"/>
</dbReference>
<evidence type="ECO:0000256" key="1">
    <source>
        <dbReference type="ARBA" id="ARBA00000085"/>
    </source>
</evidence>
<keyword evidence="11 14" id="KW-1133">Transmembrane helix</keyword>
<dbReference type="PANTHER" id="PTHR45528">
    <property type="entry name" value="SENSOR HISTIDINE KINASE CPXA"/>
    <property type="match status" value="1"/>
</dbReference>
<dbReference type="InterPro" id="IPR003661">
    <property type="entry name" value="HisK_dim/P_dom"/>
</dbReference>
<comment type="catalytic activity">
    <reaction evidence="1">
        <text>ATP + protein L-histidine = ADP + protein N-phospho-L-histidine.</text>
        <dbReference type="EC" id="2.7.13.3"/>
    </reaction>
</comment>
<comment type="caution">
    <text evidence="17">The sequence shown here is derived from an EMBL/GenBank/DDBJ whole genome shotgun (WGS) entry which is preliminary data.</text>
</comment>
<dbReference type="OrthoDB" id="9813151at2"/>
<evidence type="ECO:0000313" key="17">
    <source>
        <dbReference type="EMBL" id="PWE86240.1"/>
    </source>
</evidence>
<gene>
    <name evidence="17" type="ORF">LG34_11080</name>
</gene>
<keyword evidence="9 17" id="KW-0418">Kinase</keyword>
<dbReference type="PROSITE" id="PS50109">
    <property type="entry name" value="HIS_KIN"/>
    <property type="match status" value="1"/>
</dbReference>
<dbReference type="GO" id="GO:0005524">
    <property type="term" value="F:ATP binding"/>
    <property type="evidence" value="ECO:0007669"/>
    <property type="project" value="UniProtKB-KW"/>
</dbReference>
<evidence type="ECO:0000256" key="9">
    <source>
        <dbReference type="ARBA" id="ARBA00022777"/>
    </source>
</evidence>
<dbReference type="InterPro" id="IPR003660">
    <property type="entry name" value="HAMP_dom"/>
</dbReference>
<dbReference type="SMART" id="SM00387">
    <property type="entry name" value="HATPase_c"/>
    <property type="match status" value="1"/>
</dbReference>
<evidence type="ECO:0000313" key="18">
    <source>
        <dbReference type="Proteomes" id="UP000245288"/>
    </source>
</evidence>
<dbReference type="InterPro" id="IPR036097">
    <property type="entry name" value="HisK_dim/P_sf"/>
</dbReference>
<dbReference type="InterPro" id="IPR003594">
    <property type="entry name" value="HATPase_dom"/>
</dbReference>
<dbReference type="AlphaFoldDB" id="A0A2V1JN48"/>
<evidence type="ECO:0000256" key="4">
    <source>
        <dbReference type="ARBA" id="ARBA00022475"/>
    </source>
</evidence>
<protein>
    <recommendedName>
        <fullName evidence="3">histidine kinase</fullName>
        <ecNumber evidence="3">2.7.13.3</ecNumber>
    </recommendedName>
</protein>
<dbReference type="EC" id="2.7.13.3" evidence="3"/>
<dbReference type="SMART" id="SM00388">
    <property type="entry name" value="HisKA"/>
    <property type="match status" value="1"/>
</dbReference>
<proteinExistence type="predicted"/>
<evidence type="ECO:0000256" key="11">
    <source>
        <dbReference type="ARBA" id="ARBA00022989"/>
    </source>
</evidence>
<dbReference type="SUPFAM" id="SSF55874">
    <property type="entry name" value="ATPase domain of HSP90 chaperone/DNA topoisomerase II/histidine kinase"/>
    <property type="match status" value="1"/>
</dbReference>
<keyword evidence="5" id="KW-0597">Phosphoprotein</keyword>
<evidence type="ECO:0000259" key="15">
    <source>
        <dbReference type="PROSITE" id="PS50109"/>
    </source>
</evidence>
<evidence type="ECO:0000256" key="12">
    <source>
        <dbReference type="ARBA" id="ARBA00023012"/>
    </source>
</evidence>
<evidence type="ECO:0000256" key="6">
    <source>
        <dbReference type="ARBA" id="ARBA00022679"/>
    </source>
</evidence>
<comment type="subcellular location">
    <subcellularLocation>
        <location evidence="2">Cell membrane</location>
        <topology evidence="2">Multi-pass membrane protein</topology>
    </subcellularLocation>
</comment>
<dbReference type="SMART" id="SM00304">
    <property type="entry name" value="HAMP"/>
    <property type="match status" value="1"/>
</dbReference>
<keyword evidence="6" id="KW-0808">Transferase</keyword>
<sequence>MKHKILFRMIFSYLVFAVLGFIMISTFTARYNQKYLEKHFASALRRESNLIATSFGTNYYSSDMTLTQFQKQLYAVGSYLNADIYVVDTDGKILVTSTESWEATDSEMIPDFDILDFGSDYYNINHFYNLYDSDVLSVYTPVTHNYSVSCYVLICQPLSHISDLQYGLLNSYYLSLIFLALLAMIILVVFFFTVYRPLNTICKAAVSYAEGDFETKLELHRQDELGTLADTLTYMAVELDALENDQHKFVSNVSHDFRSPLTSIKGYAQAMADGTIPPELQEKYLNVIIFEAERLEKLTQSLLELNKYGSKGTYLNLTVFDLNQLIKRTILMFEGRCKEKRLSFDLILTGDELYVKADSAKIDQVMHNLIDNAFKFSNADSAITIETTLRNGKVFVSVKDRGIGIPKDSIGRIWERFYKTDASRGKDKKGTGLGLAIVKEIIHAHHENINVISTEGVGTEFIFTLPYAENEN</sequence>
<evidence type="ECO:0000256" key="10">
    <source>
        <dbReference type="ARBA" id="ARBA00022840"/>
    </source>
</evidence>
<feature type="domain" description="HAMP" evidence="16">
    <location>
        <begin position="196"/>
        <end position="244"/>
    </location>
</feature>
<dbReference type="Pfam" id="PF00672">
    <property type="entry name" value="HAMP"/>
    <property type="match status" value="1"/>
</dbReference>
<reference evidence="17 18" key="1">
    <citation type="submission" date="2014-09" db="EMBL/GenBank/DDBJ databases">
        <title>Butyrate-producing bacteria isolated from human gut.</title>
        <authorList>
            <person name="Zhang Q."/>
            <person name="Zhao L."/>
        </authorList>
    </citation>
    <scope>NUCLEOTIDE SEQUENCE [LARGE SCALE GENOMIC DNA]</scope>
    <source>
        <strain evidence="17 18">21</strain>
    </source>
</reference>
<organism evidence="17 18">
    <name type="scientific">Eubacterium ramulus</name>
    <dbReference type="NCBI Taxonomy" id="39490"/>
    <lineage>
        <taxon>Bacteria</taxon>
        <taxon>Bacillati</taxon>
        <taxon>Bacillota</taxon>
        <taxon>Clostridia</taxon>
        <taxon>Eubacteriales</taxon>
        <taxon>Eubacteriaceae</taxon>
        <taxon>Eubacterium</taxon>
    </lineage>
</organism>
<keyword evidence="4" id="KW-1003">Cell membrane</keyword>
<dbReference type="InterPro" id="IPR050398">
    <property type="entry name" value="HssS/ArlS-like"/>
</dbReference>
<dbReference type="Gene3D" id="3.30.565.10">
    <property type="entry name" value="Histidine kinase-like ATPase, C-terminal domain"/>
    <property type="match status" value="1"/>
</dbReference>
<dbReference type="GO" id="GO:0005886">
    <property type="term" value="C:plasma membrane"/>
    <property type="evidence" value="ECO:0007669"/>
    <property type="project" value="UniProtKB-SubCell"/>
</dbReference>
<dbReference type="PRINTS" id="PR00344">
    <property type="entry name" value="BCTRLSENSOR"/>
</dbReference>
<dbReference type="InterPro" id="IPR004358">
    <property type="entry name" value="Sig_transdc_His_kin-like_C"/>
</dbReference>
<feature type="domain" description="Histidine kinase" evidence="15">
    <location>
        <begin position="252"/>
        <end position="469"/>
    </location>
</feature>
<dbReference type="SUPFAM" id="SSF158472">
    <property type="entry name" value="HAMP domain-like"/>
    <property type="match status" value="1"/>
</dbReference>
<feature type="transmembrane region" description="Helical" evidence="14">
    <location>
        <begin position="6"/>
        <end position="29"/>
    </location>
</feature>
<dbReference type="FunFam" id="1.10.287.130:FF:000001">
    <property type="entry name" value="Two-component sensor histidine kinase"/>
    <property type="match status" value="1"/>
</dbReference>
<accession>A0A2V1JN48</accession>
<name>A0A2V1JN48_EUBRA</name>
<dbReference type="FunFam" id="3.30.565.10:FF:000006">
    <property type="entry name" value="Sensor histidine kinase WalK"/>
    <property type="match status" value="1"/>
</dbReference>
<dbReference type="Pfam" id="PF02518">
    <property type="entry name" value="HATPase_c"/>
    <property type="match status" value="1"/>
</dbReference>
<dbReference type="InterPro" id="IPR036890">
    <property type="entry name" value="HATPase_C_sf"/>
</dbReference>
<dbReference type="GO" id="GO:0000155">
    <property type="term" value="F:phosphorelay sensor kinase activity"/>
    <property type="evidence" value="ECO:0007669"/>
    <property type="project" value="InterPro"/>
</dbReference>
<evidence type="ECO:0000259" key="16">
    <source>
        <dbReference type="PROSITE" id="PS50885"/>
    </source>
</evidence>
<dbReference type="SUPFAM" id="SSF47384">
    <property type="entry name" value="Homodimeric domain of signal transducing histidine kinase"/>
    <property type="match status" value="1"/>
</dbReference>